<name>A0ABZ1D9R6_9TREE</name>
<dbReference type="GeneID" id="87959147"/>
<reference evidence="2 3" key="1">
    <citation type="submission" date="2024-01" db="EMBL/GenBank/DDBJ databases">
        <title>Comparative genomics of Cryptococcus and Kwoniella reveals pathogenesis evolution and contrasting modes of karyotype evolution via chromosome fusion or intercentromeric recombination.</title>
        <authorList>
            <person name="Coelho M.A."/>
            <person name="David-Palma M."/>
            <person name="Shea T."/>
            <person name="Bowers K."/>
            <person name="McGinley-Smith S."/>
            <person name="Mohammad A.W."/>
            <person name="Gnirke A."/>
            <person name="Yurkov A.M."/>
            <person name="Nowrousian M."/>
            <person name="Sun S."/>
            <person name="Cuomo C.A."/>
            <person name="Heitman J."/>
        </authorList>
    </citation>
    <scope>NUCLEOTIDE SEQUENCE [LARGE SCALE GENOMIC DNA]</scope>
    <source>
        <strain evidence="2">CBS 11374</strain>
    </source>
</reference>
<feature type="region of interest" description="Disordered" evidence="1">
    <location>
        <begin position="220"/>
        <end position="270"/>
    </location>
</feature>
<feature type="region of interest" description="Disordered" evidence="1">
    <location>
        <begin position="709"/>
        <end position="728"/>
    </location>
</feature>
<keyword evidence="3" id="KW-1185">Reference proteome</keyword>
<dbReference type="EMBL" id="CP141890">
    <property type="protein sequence ID" value="WRT70024.1"/>
    <property type="molecule type" value="Genomic_DNA"/>
</dbReference>
<evidence type="ECO:0000313" key="3">
    <source>
        <dbReference type="Proteomes" id="UP001329825"/>
    </source>
</evidence>
<dbReference type="Proteomes" id="UP001329825">
    <property type="component" value="Chromosome 10"/>
</dbReference>
<feature type="compositionally biased region" description="Basic and acidic residues" evidence="1">
    <location>
        <begin position="603"/>
        <end position="615"/>
    </location>
</feature>
<feature type="compositionally biased region" description="Basic and acidic residues" evidence="1">
    <location>
        <begin position="46"/>
        <end position="60"/>
    </location>
</feature>
<organism evidence="2 3">
    <name type="scientific">Kwoniella shivajii</name>
    <dbReference type="NCBI Taxonomy" id="564305"/>
    <lineage>
        <taxon>Eukaryota</taxon>
        <taxon>Fungi</taxon>
        <taxon>Dikarya</taxon>
        <taxon>Basidiomycota</taxon>
        <taxon>Agaricomycotina</taxon>
        <taxon>Tremellomycetes</taxon>
        <taxon>Tremellales</taxon>
        <taxon>Cryptococcaceae</taxon>
        <taxon>Kwoniella</taxon>
    </lineage>
</organism>
<gene>
    <name evidence="2" type="ORF">IL334_007017</name>
</gene>
<accession>A0ABZ1D9R6</accession>
<dbReference type="RefSeq" id="XP_062794763.1">
    <property type="nucleotide sequence ID" value="XM_062938712.1"/>
</dbReference>
<feature type="compositionally biased region" description="Polar residues" evidence="1">
    <location>
        <begin position="224"/>
        <end position="234"/>
    </location>
</feature>
<feature type="compositionally biased region" description="Low complexity" evidence="1">
    <location>
        <begin position="242"/>
        <end position="255"/>
    </location>
</feature>
<feature type="region of interest" description="Disordered" evidence="1">
    <location>
        <begin position="29"/>
        <end position="63"/>
    </location>
</feature>
<feature type="region of interest" description="Disordered" evidence="1">
    <location>
        <begin position="502"/>
        <end position="642"/>
    </location>
</feature>
<feature type="compositionally biased region" description="Polar residues" evidence="1">
    <location>
        <begin position="572"/>
        <end position="582"/>
    </location>
</feature>
<feature type="region of interest" description="Disordered" evidence="1">
    <location>
        <begin position="737"/>
        <end position="759"/>
    </location>
</feature>
<proteinExistence type="predicted"/>
<evidence type="ECO:0000256" key="1">
    <source>
        <dbReference type="SAM" id="MobiDB-lite"/>
    </source>
</evidence>
<feature type="compositionally biased region" description="Basic and acidic residues" evidence="1">
    <location>
        <begin position="523"/>
        <end position="532"/>
    </location>
</feature>
<evidence type="ECO:0000313" key="2">
    <source>
        <dbReference type="EMBL" id="WRT70024.1"/>
    </source>
</evidence>
<feature type="region of interest" description="Disordered" evidence="1">
    <location>
        <begin position="136"/>
        <end position="156"/>
    </location>
</feature>
<feature type="compositionally biased region" description="Acidic residues" evidence="1">
    <location>
        <begin position="743"/>
        <end position="759"/>
    </location>
</feature>
<protein>
    <submittedName>
        <fullName evidence="2">Uncharacterized protein</fullName>
    </submittedName>
</protein>
<sequence length="870" mass="99694">MIDRSQSTATKKRDPPEWLKKAAERANVSGLMAAWTNKKSSLDPPSPRRDSSNETPHEKPNSYIYQQNGYSQMKTPSNPIYPQNGYYTFDSIPPTQHNAYNSIPPGHPQIPYPRNQFQAPYRKYGREQDLNQLNYAHPNPTLQHLPQHSSNRAQLQRQDVNDRVSLENYPSLRQPGIYEGNLQQPFYRTQTSSAERPVRPRYDQYVQPDNQYQYRHFLDGQRPDATSTPQSYTMSSSDRNHSMSSSSYQLSEQTSHAMNYSSRYEPPQPSFTYQYGQPLPHIDDTQLGRSSPSQVNPIQHAERSHGHRVRFQLDTHEISPVESSVPTLTGIIEIPLAQQDGHPPMVHPHHQNAKVVLPHLAYSQPYLPVGHNPQSHQLDVVEHQQAWPSPEAYLGNVVTQHPASSSIENRIPPTLQKVHQEILASRRKKDSKLKVHPNLGRKVVQNLEMVAERSLDELDLLRPELLDQEEVVSLRSHRTLNGSHRKYGGLNTDHNQKIPIATQSYSDKPRTHVSPDNLGVYDHSQDSPDDHTSSYSPSETDNSSDYETSDDCSSSKSRNLTHRFGKSERSIQLHSRPSIQQNLEKRKKRKRSSSGSTRYNECSSEKTDNNTDYRTSRRRKKARIDPELLSESESELSTVDEFSGDDQSVRYISDDLNDGRVAPEQRPYTPKLPKITKPLSFFADNVIIPPNVYTDRISYRCKPAKNVKSPKVHQAATKKPSGDLFNNNKKKVRFSNLSQDSIPGEEIEGFSDEQEEDDLEIDRQDQLMENEQTEKSQTAQSMIRTNSRKAEKRWLKKWQDGERLSTVDEEEDVDEDDEVEVDGNLISVDDKDGDHPNLIVVQVMVQQEQEEDQFWGKGGELGFKVWRDGY</sequence>